<keyword evidence="1" id="KW-0812">Transmembrane</keyword>
<reference evidence="2" key="2">
    <citation type="submission" date="2020-09" db="EMBL/GenBank/DDBJ databases">
        <authorList>
            <person name="Sun Q."/>
            <person name="Zhou Y."/>
        </authorList>
    </citation>
    <scope>NUCLEOTIDE SEQUENCE</scope>
    <source>
        <strain evidence="2">CGMCC 1.12408</strain>
    </source>
</reference>
<evidence type="ECO:0000313" key="3">
    <source>
        <dbReference type="Proteomes" id="UP000613512"/>
    </source>
</evidence>
<organism evidence="2 3">
    <name type="scientific">Ornithinibacillus halotolerans</name>
    <dbReference type="NCBI Taxonomy" id="1274357"/>
    <lineage>
        <taxon>Bacteria</taxon>
        <taxon>Bacillati</taxon>
        <taxon>Bacillota</taxon>
        <taxon>Bacilli</taxon>
        <taxon>Bacillales</taxon>
        <taxon>Bacillaceae</taxon>
        <taxon>Ornithinibacillus</taxon>
    </lineage>
</organism>
<name>A0A916WDM6_9BACI</name>
<evidence type="ECO:0000256" key="1">
    <source>
        <dbReference type="SAM" id="Phobius"/>
    </source>
</evidence>
<sequence>MPFLLLESTYISGAKVVVDPYYYLMISFIPAIMKITIHLLLSAQQIL</sequence>
<keyword evidence="1" id="KW-0472">Membrane</keyword>
<evidence type="ECO:0000313" key="2">
    <source>
        <dbReference type="EMBL" id="GGA88984.1"/>
    </source>
</evidence>
<reference evidence="2" key="1">
    <citation type="journal article" date="2014" name="Int. J. Syst. Evol. Microbiol.">
        <title>Complete genome sequence of Corynebacterium casei LMG S-19264T (=DSM 44701T), isolated from a smear-ripened cheese.</title>
        <authorList>
            <consortium name="US DOE Joint Genome Institute (JGI-PGF)"/>
            <person name="Walter F."/>
            <person name="Albersmeier A."/>
            <person name="Kalinowski J."/>
            <person name="Ruckert C."/>
        </authorList>
    </citation>
    <scope>NUCLEOTIDE SEQUENCE</scope>
    <source>
        <strain evidence="2">CGMCC 1.12408</strain>
    </source>
</reference>
<accession>A0A916WDM6</accession>
<dbReference type="Proteomes" id="UP000613512">
    <property type="component" value="Unassembled WGS sequence"/>
</dbReference>
<protein>
    <submittedName>
        <fullName evidence="2">Uncharacterized protein</fullName>
    </submittedName>
</protein>
<comment type="caution">
    <text evidence="2">The sequence shown here is derived from an EMBL/GenBank/DDBJ whole genome shotgun (WGS) entry which is preliminary data.</text>
</comment>
<feature type="transmembrane region" description="Helical" evidence="1">
    <location>
        <begin position="20"/>
        <end position="41"/>
    </location>
</feature>
<keyword evidence="1" id="KW-1133">Transmembrane helix</keyword>
<dbReference type="AlphaFoldDB" id="A0A916WDM6"/>
<proteinExistence type="predicted"/>
<dbReference type="EMBL" id="BMEY01000023">
    <property type="protein sequence ID" value="GGA88984.1"/>
    <property type="molecule type" value="Genomic_DNA"/>
</dbReference>
<gene>
    <name evidence="2" type="ORF">GCM10008025_34520</name>
</gene>
<keyword evidence="3" id="KW-1185">Reference proteome</keyword>